<dbReference type="Pfam" id="PF00249">
    <property type="entry name" value="Myb_DNA-binding"/>
    <property type="match status" value="1"/>
</dbReference>
<evidence type="ECO:0000313" key="10">
    <source>
        <dbReference type="EMBL" id="OAO98318.1"/>
    </source>
</evidence>
<name>A0A178UWQ8_ARATH</name>
<dbReference type="InterPro" id="IPR009057">
    <property type="entry name" value="Homeodomain-like_sf"/>
</dbReference>
<dbReference type="SMART" id="SM00717">
    <property type="entry name" value="SANT"/>
    <property type="match status" value="2"/>
</dbReference>
<dbReference type="ExpressionAtlas" id="A0A178UWQ8">
    <property type="expression patterns" value="baseline and differential"/>
</dbReference>
<evidence type="ECO:0000259" key="8">
    <source>
        <dbReference type="PROSITE" id="PS51294"/>
    </source>
</evidence>
<keyword evidence="4" id="KW-0804">Transcription</keyword>
<evidence type="ECO:0000256" key="2">
    <source>
        <dbReference type="ARBA" id="ARBA00023015"/>
    </source>
</evidence>
<dbReference type="InterPro" id="IPR017930">
    <property type="entry name" value="Myb_dom"/>
</dbReference>
<reference evidence="9 12" key="3">
    <citation type="submission" date="2019-12" db="EMBL/GenBank/DDBJ databases">
        <authorList>
            <person name="Jiao W.-B."/>
            <person name="Schneeberger K."/>
        </authorList>
    </citation>
    <scope>NUCLEOTIDE SEQUENCE [LARGE SCALE GENOMIC DNA]</scope>
    <source>
        <strain evidence="12">cv. C24</strain>
    </source>
</reference>
<evidence type="ECO:0000259" key="6">
    <source>
        <dbReference type="PROSITE" id="PS50090"/>
    </source>
</evidence>
<dbReference type="InterPro" id="IPR001005">
    <property type="entry name" value="SANT/Myb"/>
</dbReference>
<dbReference type="AlphaFoldDB" id="A0A178UWQ8"/>
<gene>
    <name evidence="10" type="ordered locus">AXX17_At4g10620</name>
    <name evidence="9" type="ORF">C24_LOCUS17424</name>
</gene>
<dbReference type="SUPFAM" id="SSF46689">
    <property type="entry name" value="Homeodomain-like"/>
    <property type="match status" value="2"/>
</dbReference>
<dbReference type="PANTHER" id="PTHR44042">
    <property type="entry name" value="DUPLICATED HOMEODOMAIN-LIKE SUPERFAMILY PROTEIN-RELATED"/>
    <property type="match status" value="1"/>
</dbReference>
<accession>A0A5S9XR07</accession>
<reference evidence="10" key="2">
    <citation type="submission" date="2016-03" db="EMBL/GenBank/DDBJ databases">
        <title>Full-length assembly of Arabidopsis thaliana Ler reveals the complement of translocations and inversions.</title>
        <authorList>
            <person name="Zapata L."/>
            <person name="Schneeberger K."/>
            <person name="Ossowski S."/>
        </authorList>
    </citation>
    <scope>NUCLEOTIDE SEQUENCE [LARGE SCALE GENOMIC DNA]</scope>
    <source>
        <tissue evidence="10">Leaf</tissue>
    </source>
</reference>
<dbReference type="PROSITE" id="PS50090">
    <property type="entry name" value="MYB_LIKE"/>
    <property type="match status" value="1"/>
</dbReference>
<dbReference type="Proteomes" id="UP000434276">
    <property type="component" value="Unassembled WGS sequence"/>
</dbReference>
<keyword evidence="5" id="KW-0539">Nucleus</keyword>
<evidence type="ECO:0000256" key="5">
    <source>
        <dbReference type="ARBA" id="ARBA00023242"/>
    </source>
</evidence>
<dbReference type="PANTHER" id="PTHR44042:SF15">
    <property type="entry name" value="DUPLICATED HOMEODOMAIN-LIKE SUPERFAMILY PROTEIN"/>
    <property type="match status" value="1"/>
</dbReference>
<dbReference type="GO" id="GO:0010468">
    <property type="term" value="P:regulation of gene expression"/>
    <property type="evidence" value="ECO:0007669"/>
    <property type="project" value="UniProtKB-ARBA"/>
</dbReference>
<evidence type="ECO:0000313" key="9">
    <source>
        <dbReference type="EMBL" id="CAA0394290.1"/>
    </source>
</evidence>
<dbReference type="PROSITE" id="PS51293">
    <property type="entry name" value="SANT"/>
    <property type="match status" value="1"/>
</dbReference>
<organism evidence="10 11">
    <name type="scientific">Arabidopsis thaliana</name>
    <name type="common">Mouse-ear cress</name>
    <dbReference type="NCBI Taxonomy" id="3702"/>
    <lineage>
        <taxon>Eukaryota</taxon>
        <taxon>Viridiplantae</taxon>
        <taxon>Streptophyta</taxon>
        <taxon>Embryophyta</taxon>
        <taxon>Tracheophyta</taxon>
        <taxon>Spermatophyta</taxon>
        <taxon>Magnoliopsida</taxon>
        <taxon>eudicotyledons</taxon>
        <taxon>Gunneridae</taxon>
        <taxon>Pentapetalae</taxon>
        <taxon>rosids</taxon>
        <taxon>malvids</taxon>
        <taxon>Brassicales</taxon>
        <taxon>Brassicaceae</taxon>
        <taxon>Camelineae</taxon>
        <taxon>Arabidopsis</taxon>
    </lineage>
</organism>
<dbReference type="EMBL" id="LUHQ01000004">
    <property type="protein sequence ID" value="OAO98318.1"/>
    <property type="molecule type" value="Genomic_DNA"/>
</dbReference>
<evidence type="ECO:0000259" key="7">
    <source>
        <dbReference type="PROSITE" id="PS51293"/>
    </source>
</evidence>
<evidence type="ECO:0000313" key="11">
    <source>
        <dbReference type="Proteomes" id="UP000078284"/>
    </source>
</evidence>
<sequence>MAAFPQWTRVDDKRFELALLQIPEGSPNFIENIAYYLQKPVKEVEYYYCALVQDIERIESGTYVLPKYPEDDYVKLTEAGESKGNGKKTGIPWSEEEHRLFLEGLNKFGKGDWKNISRYCVKSRTSTQVASHAQKYFARQKQESTNTKRPSIHDMTLGVAVNVPGSNLESTGQQPHFGDQIPSNQYYPSQENFRGFDQRW</sequence>
<protein>
    <submittedName>
        <fullName evidence="10">Uncharacterized protein</fullName>
    </submittedName>
</protein>
<reference evidence="11" key="1">
    <citation type="journal article" date="2016" name="Proc. Natl. Acad. Sci. U.S.A.">
        <title>Chromosome-level assembly of Arabidopsis thaliana Ler reveals the extent of translocation and inversion polymorphisms.</title>
        <authorList>
            <person name="Zapata L."/>
            <person name="Ding J."/>
            <person name="Willing E.M."/>
            <person name="Hartwig B."/>
            <person name="Bezdan D."/>
            <person name="Jiao W.B."/>
            <person name="Patel V."/>
            <person name="Velikkakam James G."/>
            <person name="Koornneef M."/>
            <person name="Ossowski S."/>
            <person name="Schneeberger K."/>
        </authorList>
    </citation>
    <scope>NUCLEOTIDE SEQUENCE [LARGE SCALE GENOMIC DNA]</scope>
    <source>
        <strain evidence="11">cv. Landsberg erecta</strain>
    </source>
</reference>
<dbReference type="PROSITE" id="PS51294">
    <property type="entry name" value="HTH_MYB"/>
    <property type="match status" value="1"/>
</dbReference>
<keyword evidence="3" id="KW-0238">DNA-binding</keyword>
<evidence type="ECO:0000256" key="1">
    <source>
        <dbReference type="ARBA" id="ARBA00004123"/>
    </source>
</evidence>
<dbReference type="InterPro" id="IPR017884">
    <property type="entry name" value="SANT_dom"/>
</dbReference>
<accession>A0A178UWQ8</accession>
<evidence type="ECO:0000256" key="3">
    <source>
        <dbReference type="ARBA" id="ARBA00023125"/>
    </source>
</evidence>
<comment type="subcellular location">
    <subcellularLocation>
        <location evidence="1">Nucleus</location>
    </subcellularLocation>
</comment>
<proteinExistence type="predicted"/>
<evidence type="ECO:0000313" key="12">
    <source>
        <dbReference type="Proteomes" id="UP000434276"/>
    </source>
</evidence>
<feature type="domain" description="Myb-like" evidence="6">
    <location>
        <begin position="92"/>
        <end position="137"/>
    </location>
</feature>
<evidence type="ECO:0000256" key="4">
    <source>
        <dbReference type="ARBA" id="ARBA00023163"/>
    </source>
</evidence>
<feature type="domain" description="SANT" evidence="7">
    <location>
        <begin position="93"/>
        <end position="141"/>
    </location>
</feature>
<dbReference type="OrthoDB" id="118550at2759"/>
<dbReference type="FunFam" id="1.10.10.60:FF:000009">
    <property type="entry name" value="transcription factor MYB1R1"/>
    <property type="match status" value="1"/>
</dbReference>
<dbReference type="Proteomes" id="UP000078284">
    <property type="component" value="Chromosome 4"/>
</dbReference>
<dbReference type="GO" id="GO:0005634">
    <property type="term" value="C:nucleus"/>
    <property type="evidence" value="ECO:0007669"/>
    <property type="project" value="UniProtKB-SubCell"/>
</dbReference>
<dbReference type="Gene3D" id="1.10.10.60">
    <property type="entry name" value="Homeodomain-like"/>
    <property type="match status" value="2"/>
</dbReference>
<dbReference type="EMBL" id="CACSHJ010000095">
    <property type="protein sequence ID" value="CAA0394290.1"/>
    <property type="molecule type" value="Genomic_DNA"/>
</dbReference>
<feature type="domain" description="HTH myb-type" evidence="8">
    <location>
        <begin position="92"/>
        <end position="141"/>
    </location>
</feature>
<dbReference type="CDD" id="cd00167">
    <property type="entry name" value="SANT"/>
    <property type="match status" value="1"/>
</dbReference>
<dbReference type="NCBIfam" id="TIGR01557">
    <property type="entry name" value="myb_SHAQKYF"/>
    <property type="match status" value="1"/>
</dbReference>
<keyword evidence="2" id="KW-0805">Transcription regulation</keyword>
<dbReference type="InterPro" id="IPR006447">
    <property type="entry name" value="Myb_dom_plants"/>
</dbReference>
<dbReference type="GO" id="GO:0003677">
    <property type="term" value="F:DNA binding"/>
    <property type="evidence" value="ECO:0007669"/>
    <property type="project" value="UniProtKB-KW"/>
</dbReference>